<evidence type="ECO:0000256" key="4">
    <source>
        <dbReference type="ARBA" id="ARBA00022884"/>
    </source>
</evidence>
<dbReference type="EMBL" id="CP052766">
    <property type="protein sequence ID" value="QJR81297.1"/>
    <property type="molecule type" value="Genomic_DNA"/>
</dbReference>
<keyword evidence="4 5" id="KW-0694">RNA-binding</keyword>
<name>A0A6M4ME55_9ALTE</name>
<evidence type="ECO:0000313" key="8">
    <source>
        <dbReference type="Proteomes" id="UP000219285"/>
    </source>
</evidence>
<dbReference type="AlphaFoldDB" id="A0A6M4ME55"/>
<dbReference type="Pfam" id="PF04751">
    <property type="entry name" value="DarP"/>
    <property type="match status" value="1"/>
</dbReference>
<dbReference type="CDD" id="cd16331">
    <property type="entry name" value="YjgA-like"/>
    <property type="match status" value="1"/>
</dbReference>
<dbReference type="SUPFAM" id="SSF158710">
    <property type="entry name" value="PSPTO4464-like"/>
    <property type="match status" value="1"/>
</dbReference>
<dbReference type="NCBIfam" id="NF003593">
    <property type="entry name" value="PRK05255.1-1"/>
    <property type="match status" value="1"/>
</dbReference>
<dbReference type="GO" id="GO:0005829">
    <property type="term" value="C:cytosol"/>
    <property type="evidence" value="ECO:0007669"/>
    <property type="project" value="TreeGrafter"/>
</dbReference>
<sequence length="186" mass="21721">MSDQKHHSEEESYFDDVEPLENDDTVSKTELKRQAAQFQKLGLELVNLSPANLATISLDTELEDAVTLARNINRKKDGYRRQLQFIGKLLRQRDTDNIEQSLAKLKHQHHESNVAFHALEKARESVINEGDDGIQRLVEEHPALDRQKLRQFHRQIKKEREKNAPPKAFRELFQYLKEAIPFRGDN</sequence>
<dbReference type="GO" id="GO:1902626">
    <property type="term" value="P:assembly of large subunit precursor of preribosome"/>
    <property type="evidence" value="ECO:0007669"/>
    <property type="project" value="UniProtKB-UniRule"/>
</dbReference>
<comment type="subcellular location">
    <subcellularLocation>
        <location evidence="5">Cytoplasm</location>
    </subcellularLocation>
    <text evidence="5">Associates with late stage pre-50S ribosomal subunits.</text>
</comment>
<dbReference type="PANTHER" id="PTHR38101:SF1">
    <property type="entry name" value="UPF0307 PROTEIN YJGA"/>
    <property type="match status" value="1"/>
</dbReference>
<feature type="region of interest" description="Disordered" evidence="6">
    <location>
        <begin position="1"/>
        <end position="28"/>
    </location>
</feature>
<dbReference type="KEGG" id="apel:CA267_011150"/>
<keyword evidence="8" id="KW-1185">Reference proteome</keyword>
<dbReference type="Gene3D" id="1.10.60.30">
    <property type="entry name" value="PSPTO4464-like domains"/>
    <property type="match status" value="2"/>
</dbReference>
<dbReference type="HAMAP" id="MF_00765">
    <property type="entry name" value="DarP"/>
    <property type="match status" value="1"/>
</dbReference>
<evidence type="ECO:0000256" key="2">
    <source>
        <dbReference type="ARBA" id="ARBA00022517"/>
    </source>
</evidence>
<proteinExistence type="inferred from homology"/>
<dbReference type="InterPro" id="IPR023153">
    <property type="entry name" value="DarP_sf"/>
</dbReference>
<reference evidence="7 8" key="2">
    <citation type="submission" date="2020-04" db="EMBL/GenBank/DDBJ databases">
        <title>Complete genome sequence of Alteromonas pelagimontana 5.12T.</title>
        <authorList>
            <person name="Sinha R.K."/>
            <person name="Krishnan K.P."/>
            <person name="Kurian J.P."/>
        </authorList>
    </citation>
    <scope>NUCLEOTIDE SEQUENCE [LARGE SCALE GENOMIC DNA]</scope>
    <source>
        <strain evidence="7 8">5.12</strain>
    </source>
</reference>
<evidence type="ECO:0000256" key="1">
    <source>
        <dbReference type="ARBA" id="ARBA00022490"/>
    </source>
</evidence>
<evidence type="ECO:0000256" key="6">
    <source>
        <dbReference type="SAM" id="MobiDB-lite"/>
    </source>
</evidence>
<dbReference type="GO" id="GO:0043022">
    <property type="term" value="F:ribosome binding"/>
    <property type="evidence" value="ECO:0007669"/>
    <property type="project" value="UniProtKB-UniRule"/>
</dbReference>
<dbReference type="Proteomes" id="UP000219285">
    <property type="component" value="Chromosome"/>
</dbReference>
<organism evidence="7 8">
    <name type="scientific">Alteromonas pelagimontana</name>
    <dbReference type="NCBI Taxonomy" id="1858656"/>
    <lineage>
        <taxon>Bacteria</taxon>
        <taxon>Pseudomonadati</taxon>
        <taxon>Pseudomonadota</taxon>
        <taxon>Gammaproteobacteria</taxon>
        <taxon>Alteromonadales</taxon>
        <taxon>Alteromonadaceae</taxon>
        <taxon>Alteromonas/Salinimonas group</taxon>
        <taxon>Alteromonas</taxon>
    </lineage>
</organism>
<dbReference type="GO" id="GO:0019843">
    <property type="term" value="F:rRNA binding"/>
    <property type="evidence" value="ECO:0007669"/>
    <property type="project" value="UniProtKB-UniRule"/>
</dbReference>
<dbReference type="PANTHER" id="PTHR38101">
    <property type="entry name" value="UPF0307 PROTEIN YJGA"/>
    <property type="match status" value="1"/>
</dbReference>
<dbReference type="OrthoDB" id="5293604at2"/>
<gene>
    <name evidence="5" type="primary">darP</name>
    <name evidence="7" type="ORF">CA267_011150</name>
</gene>
<evidence type="ECO:0000313" key="7">
    <source>
        <dbReference type="EMBL" id="QJR81297.1"/>
    </source>
</evidence>
<dbReference type="RefSeq" id="WP_075607407.1">
    <property type="nucleotide sequence ID" value="NZ_CP052766.1"/>
</dbReference>
<keyword evidence="1 5" id="KW-0963">Cytoplasm</keyword>
<evidence type="ECO:0000256" key="5">
    <source>
        <dbReference type="HAMAP-Rule" id="MF_00765"/>
    </source>
</evidence>
<keyword evidence="3 5" id="KW-0699">rRNA-binding</keyword>
<dbReference type="InterPro" id="IPR006839">
    <property type="entry name" value="DarP"/>
</dbReference>
<keyword evidence="2 5" id="KW-0690">Ribosome biogenesis</keyword>
<comment type="similarity">
    <text evidence="5">Belongs to the DarP family.</text>
</comment>
<evidence type="ECO:0000256" key="3">
    <source>
        <dbReference type="ARBA" id="ARBA00022730"/>
    </source>
</evidence>
<accession>A0A6M4ME55</accession>
<reference evidence="8" key="1">
    <citation type="submission" date="2014-12" db="EMBL/GenBank/DDBJ databases">
        <title>Complete genome sequence of a multi-drug resistant Klebsiella pneumoniae.</title>
        <authorList>
            <person name="Hua X."/>
            <person name="Chen Q."/>
            <person name="Li X."/>
            <person name="Feng Y."/>
            <person name="Ruan Z."/>
            <person name="Yu Y."/>
        </authorList>
    </citation>
    <scope>NUCLEOTIDE SEQUENCE [LARGE SCALE GENOMIC DNA]</scope>
    <source>
        <strain evidence="8">5.12</strain>
    </source>
</reference>
<feature type="compositionally biased region" description="Acidic residues" evidence="6">
    <location>
        <begin position="11"/>
        <end position="24"/>
    </location>
</feature>
<comment type="function">
    <text evidence="5">Member of a network of 50S ribosomal subunit biogenesis factors which assembles along the 30S-50S interface, preventing incorrect 23S rRNA structures from forming. Promotes peptidyl transferase center (PTC) maturation.</text>
</comment>
<protein>
    <recommendedName>
        <fullName evidence="5">Dual-action ribosomal maturation protein DarP</fullName>
    </recommendedName>
    <alternativeName>
        <fullName evidence="5">Large ribosomal subunit assembly factor DarP</fullName>
    </alternativeName>
</protein>
<dbReference type="PIRSF" id="PIRSF016183">
    <property type="entry name" value="UCP016183"/>
    <property type="match status" value="1"/>
</dbReference>
<feature type="compositionally biased region" description="Basic and acidic residues" evidence="6">
    <location>
        <begin position="1"/>
        <end position="10"/>
    </location>
</feature>